<dbReference type="Proteomes" id="UP001344888">
    <property type="component" value="Unassembled WGS sequence"/>
</dbReference>
<gene>
    <name evidence="5" type="ORF">P9B03_14690</name>
</gene>
<evidence type="ECO:0000313" key="6">
    <source>
        <dbReference type="Proteomes" id="UP001344888"/>
    </source>
</evidence>
<keyword evidence="2" id="KW-0547">Nucleotide-binding</keyword>
<keyword evidence="1" id="KW-0813">Transport</keyword>
<dbReference type="RefSeq" id="WP_326124229.1">
    <property type="nucleotide sequence ID" value="NZ_JARSFG010000019.1"/>
</dbReference>
<evidence type="ECO:0000313" key="5">
    <source>
        <dbReference type="EMBL" id="MEC1179744.1"/>
    </source>
</evidence>
<dbReference type="PANTHER" id="PTHR42788">
    <property type="entry name" value="TAURINE IMPORT ATP-BINDING PROTEIN-RELATED"/>
    <property type="match status" value="1"/>
</dbReference>
<dbReference type="AlphaFoldDB" id="A0AAW9NV24"/>
<keyword evidence="3 5" id="KW-0067">ATP-binding</keyword>
<dbReference type="CDD" id="cd03293">
    <property type="entry name" value="ABC_NrtD_SsuB_transporters"/>
    <property type="match status" value="1"/>
</dbReference>
<dbReference type="SMART" id="SM00382">
    <property type="entry name" value="AAA"/>
    <property type="match status" value="1"/>
</dbReference>
<feature type="domain" description="AAA+ ATPase" evidence="4">
    <location>
        <begin position="34"/>
        <end position="212"/>
    </location>
</feature>
<dbReference type="InterPro" id="IPR003439">
    <property type="entry name" value="ABC_transporter-like_ATP-bd"/>
</dbReference>
<reference evidence="5 6" key="1">
    <citation type="submission" date="2023-03" db="EMBL/GenBank/DDBJ databases">
        <title>Bacillus Genome Sequencing.</title>
        <authorList>
            <person name="Dunlap C."/>
        </authorList>
    </citation>
    <scope>NUCLEOTIDE SEQUENCE [LARGE SCALE GENOMIC DNA]</scope>
    <source>
        <strain evidence="5 6">B-59205</strain>
    </source>
</reference>
<dbReference type="PANTHER" id="PTHR42788:SF2">
    <property type="entry name" value="ABC TRANSPORTER ATP-BINDING PROTEIN"/>
    <property type="match status" value="1"/>
</dbReference>
<dbReference type="InterPro" id="IPR017871">
    <property type="entry name" value="ABC_transporter-like_CS"/>
</dbReference>
<dbReference type="PROSITE" id="PS00211">
    <property type="entry name" value="ABC_TRANSPORTER_1"/>
    <property type="match status" value="1"/>
</dbReference>
<proteinExistence type="predicted"/>
<dbReference type="Pfam" id="PF00005">
    <property type="entry name" value="ABC_tran"/>
    <property type="match status" value="1"/>
</dbReference>
<keyword evidence="6" id="KW-1185">Reference proteome</keyword>
<protein>
    <submittedName>
        <fullName evidence="5">ABC transporter ATP-binding protein</fullName>
    </submittedName>
</protein>
<dbReference type="InterPro" id="IPR027417">
    <property type="entry name" value="P-loop_NTPase"/>
</dbReference>
<dbReference type="InterPro" id="IPR050166">
    <property type="entry name" value="ABC_transporter_ATP-bind"/>
</dbReference>
<evidence type="ECO:0000259" key="4">
    <source>
        <dbReference type="SMART" id="SM00382"/>
    </source>
</evidence>
<dbReference type="GO" id="GO:0016887">
    <property type="term" value="F:ATP hydrolysis activity"/>
    <property type="evidence" value="ECO:0007669"/>
    <property type="project" value="InterPro"/>
</dbReference>
<comment type="caution">
    <text evidence="5">The sequence shown here is derived from an EMBL/GenBank/DDBJ whole genome shotgun (WGS) entry which is preliminary data.</text>
</comment>
<sequence length="253" mass="29185">MDKQHDYALQFKDVSFYYNPPQSILDKLSFHINKGEFVSIVGASGTGKSTIFRLLVGLEQPTEGSIFLNGDRETNRLGKVGYMPQKDLLIPWRRVAENVALPLEGKNRDYNKQFVLNRLKDFGLEDVANKYPHELSGGMRQRVSFLRATLTGSNLLLLDEPFSSLDAMTKLYMQEWLLEQWNETKSSIVFITHDISEALFLSDKIFVISDTPIQMIEEIEVPLKRPRNRQQLDEPSLINLKNELINRFKMKVT</sequence>
<accession>A0AAW9NV24</accession>
<dbReference type="EMBL" id="JARSFG010000019">
    <property type="protein sequence ID" value="MEC1179744.1"/>
    <property type="molecule type" value="Genomic_DNA"/>
</dbReference>
<evidence type="ECO:0000256" key="1">
    <source>
        <dbReference type="ARBA" id="ARBA00022448"/>
    </source>
</evidence>
<dbReference type="SUPFAM" id="SSF52540">
    <property type="entry name" value="P-loop containing nucleoside triphosphate hydrolases"/>
    <property type="match status" value="1"/>
</dbReference>
<dbReference type="InterPro" id="IPR003593">
    <property type="entry name" value="AAA+_ATPase"/>
</dbReference>
<organism evidence="5 6">
    <name type="scientific">Metasolibacillus meyeri</name>
    <dbReference type="NCBI Taxonomy" id="1071052"/>
    <lineage>
        <taxon>Bacteria</taxon>
        <taxon>Bacillati</taxon>
        <taxon>Bacillota</taxon>
        <taxon>Bacilli</taxon>
        <taxon>Bacillales</taxon>
        <taxon>Caryophanaceae</taxon>
        <taxon>Metasolibacillus</taxon>
    </lineage>
</organism>
<evidence type="ECO:0000256" key="3">
    <source>
        <dbReference type="ARBA" id="ARBA00022840"/>
    </source>
</evidence>
<name>A0AAW9NV24_9BACL</name>
<dbReference type="GO" id="GO:0005524">
    <property type="term" value="F:ATP binding"/>
    <property type="evidence" value="ECO:0007669"/>
    <property type="project" value="UniProtKB-KW"/>
</dbReference>
<evidence type="ECO:0000256" key="2">
    <source>
        <dbReference type="ARBA" id="ARBA00022741"/>
    </source>
</evidence>
<dbReference type="Gene3D" id="3.40.50.300">
    <property type="entry name" value="P-loop containing nucleotide triphosphate hydrolases"/>
    <property type="match status" value="1"/>
</dbReference>